<sequence>MRLDPRPALLVAALTSTAAGYLAACSSFEAQPTGGDAVPSTTEAAPARSTLPVVAEAVVEAVAEAGAGADAEAEGGADAEADADPAAIADAGADADPAAIADAGADAEVDAGPPPVCPPEMIKSGRACVDRWEAHLATKTVDGVVTPWPHYDRPEKGTFYLAMSGAGFYPQAYISRVEAAEACAHAGKRLCSRAEWTRACKGGKGYRYPYGNKGQRGACNTGKLHLLEKFYGRSRGAWTYEVFNDPKLDREPGFLAKSGEYETCGSDEGAFDMVGNLHEWVSDAVGSDIEDVLLRDEVERKKQPWRVGNGIFMGGFFSTTLEHGPGCAFTTIAHEPTYHDYSTGFRCCMDALGVEKKPRKKKR</sequence>
<dbReference type="SUPFAM" id="SSF56436">
    <property type="entry name" value="C-type lectin-like"/>
    <property type="match status" value="1"/>
</dbReference>
<dbReference type="Proteomes" id="UP001160301">
    <property type="component" value="Unassembled WGS sequence"/>
</dbReference>
<protein>
    <submittedName>
        <fullName evidence="3">SUMF1/EgtB/PvdO family nonheme iron enzyme</fullName>
    </submittedName>
</protein>
<organism evidence="3 4">
    <name type="scientific">Polyangium sorediatum</name>
    <dbReference type="NCBI Taxonomy" id="889274"/>
    <lineage>
        <taxon>Bacteria</taxon>
        <taxon>Pseudomonadati</taxon>
        <taxon>Myxococcota</taxon>
        <taxon>Polyangia</taxon>
        <taxon>Polyangiales</taxon>
        <taxon>Polyangiaceae</taxon>
        <taxon>Polyangium</taxon>
    </lineage>
</organism>
<feature type="domain" description="Sulfatase-modifying factor enzyme-like" evidence="2">
    <location>
        <begin position="169"/>
        <end position="347"/>
    </location>
</feature>
<dbReference type="InterPro" id="IPR016187">
    <property type="entry name" value="CTDL_fold"/>
</dbReference>
<dbReference type="PANTHER" id="PTHR23150">
    <property type="entry name" value="SULFATASE MODIFYING FACTOR 1, 2"/>
    <property type="match status" value="1"/>
</dbReference>
<dbReference type="PANTHER" id="PTHR23150:SF19">
    <property type="entry name" value="FORMYLGLYCINE-GENERATING ENZYME"/>
    <property type="match status" value="1"/>
</dbReference>
<dbReference type="Pfam" id="PF03781">
    <property type="entry name" value="FGE-sulfatase"/>
    <property type="match status" value="1"/>
</dbReference>
<feature type="signal peptide" evidence="1">
    <location>
        <begin position="1"/>
        <end position="23"/>
    </location>
</feature>
<evidence type="ECO:0000313" key="3">
    <source>
        <dbReference type="EMBL" id="MDI1432942.1"/>
    </source>
</evidence>
<evidence type="ECO:0000313" key="4">
    <source>
        <dbReference type="Proteomes" id="UP001160301"/>
    </source>
</evidence>
<name>A0ABT6NX72_9BACT</name>
<feature type="chain" id="PRO_5046980917" evidence="1">
    <location>
        <begin position="24"/>
        <end position="363"/>
    </location>
</feature>
<evidence type="ECO:0000259" key="2">
    <source>
        <dbReference type="Pfam" id="PF03781"/>
    </source>
</evidence>
<dbReference type="RefSeq" id="WP_136970102.1">
    <property type="nucleotide sequence ID" value="NZ_JARZHI010000025.1"/>
</dbReference>
<dbReference type="InterPro" id="IPR051043">
    <property type="entry name" value="Sulfatase_Mod_Factor_Kinase"/>
</dbReference>
<proteinExistence type="predicted"/>
<keyword evidence="1" id="KW-0732">Signal</keyword>
<dbReference type="Gene3D" id="3.90.1580.10">
    <property type="entry name" value="paralog of FGE (formylglycine-generating enzyme)"/>
    <property type="match status" value="1"/>
</dbReference>
<accession>A0ABT6NX72</accession>
<dbReference type="InterPro" id="IPR005532">
    <property type="entry name" value="SUMF_dom"/>
</dbReference>
<keyword evidence="4" id="KW-1185">Reference proteome</keyword>
<dbReference type="InterPro" id="IPR042095">
    <property type="entry name" value="SUMF_sf"/>
</dbReference>
<comment type="caution">
    <text evidence="3">The sequence shown here is derived from an EMBL/GenBank/DDBJ whole genome shotgun (WGS) entry which is preliminary data.</text>
</comment>
<reference evidence="3 4" key="1">
    <citation type="submission" date="2023-04" db="EMBL/GenBank/DDBJ databases">
        <title>The genome sequence of Polyangium sorediatum DSM14670.</title>
        <authorList>
            <person name="Zhang X."/>
        </authorList>
    </citation>
    <scope>NUCLEOTIDE SEQUENCE [LARGE SCALE GENOMIC DNA]</scope>
    <source>
        <strain evidence="3 4">DSM 14670</strain>
    </source>
</reference>
<gene>
    <name evidence="3" type="ORF">QHF89_25840</name>
</gene>
<dbReference type="EMBL" id="JARZHI010000025">
    <property type="protein sequence ID" value="MDI1432942.1"/>
    <property type="molecule type" value="Genomic_DNA"/>
</dbReference>
<evidence type="ECO:0000256" key="1">
    <source>
        <dbReference type="SAM" id="SignalP"/>
    </source>
</evidence>